<keyword evidence="4" id="KW-0274">FAD</keyword>
<evidence type="ECO:0000259" key="7">
    <source>
        <dbReference type="Pfam" id="PF05199"/>
    </source>
</evidence>
<accession>A0ABV9Q4C9</accession>
<dbReference type="Pfam" id="PF05199">
    <property type="entry name" value="GMC_oxred_C"/>
    <property type="match status" value="1"/>
</dbReference>
<evidence type="ECO:0000256" key="2">
    <source>
        <dbReference type="ARBA" id="ARBA00010790"/>
    </source>
</evidence>
<evidence type="ECO:0000256" key="5">
    <source>
        <dbReference type="ARBA" id="ARBA00023002"/>
    </source>
</evidence>
<evidence type="ECO:0000259" key="6">
    <source>
        <dbReference type="Pfam" id="PF00732"/>
    </source>
</evidence>
<dbReference type="PANTHER" id="PTHR42784">
    <property type="entry name" value="PYRANOSE 2-OXIDASE"/>
    <property type="match status" value="1"/>
</dbReference>
<feature type="domain" description="Glucose-methanol-choline oxidoreductase N-terminal" evidence="6">
    <location>
        <begin position="131"/>
        <end position="306"/>
    </location>
</feature>
<dbReference type="SUPFAM" id="SSF51905">
    <property type="entry name" value="FAD/NAD(P)-binding domain"/>
    <property type="match status" value="1"/>
</dbReference>
<dbReference type="RefSeq" id="WP_380026608.1">
    <property type="nucleotide sequence ID" value="NZ_JBHSHC010000112.1"/>
</dbReference>
<gene>
    <name evidence="8" type="ORF">ACFO8Q_15040</name>
</gene>
<proteinExistence type="inferred from homology"/>
<evidence type="ECO:0000256" key="1">
    <source>
        <dbReference type="ARBA" id="ARBA00001974"/>
    </source>
</evidence>
<evidence type="ECO:0000256" key="3">
    <source>
        <dbReference type="ARBA" id="ARBA00022630"/>
    </source>
</evidence>
<name>A0ABV9Q4C9_9BACL</name>
<keyword evidence="3" id="KW-0285">Flavoprotein</keyword>
<reference evidence="9" key="1">
    <citation type="journal article" date="2019" name="Int. J. Syst. Evol. Microbiol.">
        <title>The Global Catalogue of Microorganisms (GCM) 10K type strain sequencing project: providing services to taxonomists for standard genome sequencing and annotation.</title>
        <authorList>
            <consortium name="The Broad Institute Genomics Platform"/>
            <consortium name="The Broad Institute Genome Sequencing Center for Infectious Disease"/>
            <person name="Wu L."/>
            <person name="Ma J."/>
        </authorList>
    </citation>
    <scope>NUCLEOTIDE SEQUENCE [LARGE SCALE GENOMIC DNA]</scope>
    <source>
        <strain evidence="9">WYCCWR 12678</strain>
    </source>
</reference>
<evidence type="ECO:0000313" key="8">
    <source>
        <dbReference type="EMBL" id="MFC4768658.1"/>
    </source>
</evidence>
<comment type="cofactor">
    <cofactor evidence="1">
        <name>FAD</name>
        <dbReference type="ChEBI" id="CHEBI:57692"/>
    </cofactor>
</comment>
<evidence type="ECO:0000256" key="4">
    <source>
        <dbReference type="ARBA" id="ARBA00022827"/>
    </source>
</evidence>
<sequence>MKNRNQPNNPQPFQPVGPYLLPCPPEPPSDYLEHWIPLTSLERMAETYYDVIIVGSGAGGGAVLWRLCERWRKNGERVALLEAGDLLLQTHAYNLPTFDSARLTKFLANPKIGRPIGAEWPDYPGATEFLALGGKTLHWGAVSPRFHPEDFKYWPIQYKELVPYYLIAERVMNINQGFTAGSSLQEILLDRLRFAGYYDATDFPIAVDREVTKYGEIHSNAFFSSIIFLAYALNLGSFDLAVKARVIQVLVESGKAVGVKVVTPDKKSCFIKGKTVVLSASTFENPRILLNSGIRGEATGRYLINHSFTVTLATASRKQFPEVLGNTGILIPRSEDRSYQLQIAGTDPYKYYWYHYKERPLQEELRFSVLGFGKVEPRVENRVTLDPARRDEYGMPKLNVHFSYSEQDQAIIGQLASSSTYAVSSMGMSIEKIPCLMPPGLDYHEAGTCRMGDDPCTSTTNRFGQVHGLSNLFAADNSVLPFIGAANPTLTTIALAIRTADYIIHRLK</sequence>
<comment type="similarity">
    <text evidence="2">Belongs to the GMC oxidoreductase family.</text>
</comment>
<dbReference type="SUPFAM" id="SSF54373">
    <property type="entry name" value="FAD-linked reductases, C-terminal domain"/>
    <property type="match status" value="1"/>
</dbReference>
<keyword evidence="9" id="KW-1185">Reference proteome</keyword>
<organism evidence="8 9">
    <name type="scientific">Effusibacillus consociatus</name>
    <dbReference type="NCBI Taxonomy" id="1117041"/>
    <lineage>
        <taxon>Bacteria</taxon>
        <taxon>Bacillati</taxon>
        <taxon>Bacillota</taxon>
        <taxon>Bacilli</taxon>
        <taxon>Bacillales</taxon>
        <taxon>Alicyclobacillaceae</taxon>
        <taxon>Effusibacillus</taxon>
    </lineage>
</organism>
<dbReference type="Proteomes" id="UP001596002">
    <property type="component" value="Unassembled WGS sequence"/>
</dbReference>
<dbReference type="InterPro" id="IPR007867">
    <property type="entry name" value="GMC_OxRtase_C"/>
</dbReference>
<dbReference type="InterPro" id="IPR036188">
    <property type="entry name" value="FAD/NAD-bd_sf"/>
</dbReference>
<evidence type="ECO:0000313" key="9">
    <source>
        <dbReference type="Proteomes" id="UP001596002"/>
    </source>
</evidence>
<dbReference type="PANTHER" id="PTHR42784:SF1">
    <property type="entry name" value="PYRANOSE 2-OXIDASE"/>
    <property type="match status" value="1"/>
</dbReference>
<comment type="caution">
    <text evidence="8">The sequence shown here is derived from an EMBL/GenBank/DDBJ whole genome shotgun (WGS) entry which is preliminary data.</text>
</comment>
<dbReference type="InterPro" id="IPR051473">
    <property type="entry name" value="P2Ox-like"/>
</dbReference>
<dbReference type="Gene3D" id="3.50.50.60">
    <property type="entry name" value="FAD/NAD(P)-binding domain"/>
    <property type="match status" value="2"/>
</dbReference>
<keyword evidence="5" id="KW-0560">Oxidoreductase</keyword>
<protein>
    <submittedName>
        <fullName evidence="8">GMC oxidoreductase</fullName>
    </submittedName>
</protein>
<dbReference type="InterPro" id="IPR000172">
    <property type="entry name" value="GMC_OxRdtase_N"/>
</dbReference>
<dbReference type="EMBL" id="JBHSHC010000112">
    <property type="protein sequence ID" value="MFC4768658.1"/>
    <property type="molecule type" value="Genomic_DNA"/>
</dbReference>
<feature type="domain" description="Glucose-methanol-choline oxidoreductase C-terminal" evidence="7">
    <location>
        <begin position="377"/>
        <end position="496"/>
    </location>
</feature>
<dbReference type="Pfam" id="PF00732">
    <property type="entry name" value="GMC_oxred_N"/>
    <property type="match status" value="1"/>
</dbReference>